<protein>
    <submittedName>
        <fullName evidence="1">Uncharacterized protein</fullName>
    </submittedName>
</protein>
<evidence type="ECO:0000313" key="1">
    <source>
        <dbReference type="EMBL" id="MBD2184347.1"/>
    </source>
</evidence>
<dbReference type="EMBL" id="JACJPW010000080">
    <property type="protein sequence ID" value="MBD2184347.1"/>
    <property type="molecule type" value="Genomic_DNA"/>
</dbReference>
<reference evidence="1" key="1">
    <citation type="journal article" date="2015" name="ISME J.">
        <title>Draft Genome Sequence of Streptomyces incarnatus NRRL8089, which Produces the Nucleoside Antibiotic Sinefungin.</title>
        <authorList>
            <person name="Oshima K."/>
            <person name="Hattori M."/>
            <person name="Shimizu H."/>
            <person name="Fukuda K."/>
            <person name="Nemoto M."/>
            <person name="Inagaki K."/>
            <person name="Tamura T."/>
        </authorList>
    </citation>
    <scope>NUCLEOTIDE SEQUENCE</scope>
    <source>
        <strain evidence="1">FACHB-1375</strain>
    </source>
</reference>
<keyword evidence="2" id="KW-1185">Reference proteome</keyword>
<accession>A0A926VKD1</accession>
<dbReference type="RefSeq" id="WP_190470549.1">
    <property type="nucleotide sequence ID" value="NZ_JACJPW010000080.1"/>
</dbReference>
<proteinExistence type="predicted"/>
<evidence type="ECO:0000313" key="2">
    <source>
        <dbReference type="Proteomes" id="UP000641646"/>
    </source>
</evidence>
<organism evidence="1 2">
    <name type="scientific">Aerosakkonema funiforme FACHB-1375</name>
    <dbReference type="NCBI Taxonomy" id="2949571"/>
    <lineage>
        <taxon>Bacteria</taxon>
        <taxon>Bacillati</taxon>
        <taxon>Cyanobacteriota</taxon>
        <taxon>Cyanophyceae</taxon>
        <taxon>Oscillatoriophycideae</taxon>
        <taxon>Aerosakkonematales</taxon>
        <taxon>Aerosakkonemataceae</taxon>
        <taxon>Aerosakkonema</taxon>
    </lineage>
</organism>
<dbReference type="Proteomes" id="UP000641646">
    <property type="component" value="Unassembled WGS sequence"/>
</dbReference>
<reference evidence="1" key="2">
    <citation type="submission" date="2020-08" db="EMBL/GenBank/DDBJ databases">
        <authorList>
            <person name="Chen M."/>
            <person name="Teng W."/>
            <person name="Zhao L."/>
            <person name="Hu C."/>
            <person name="Zhou Y."/>
            <person name="Han B."/>
            <person name="Song L."/>
            <person name="Shu W."/>
        </authorList>
    </citation>
    <scope>NUCLEOTIDE SEQUENCE</scope>
    <source>
        <strain evidence="1">FACHB-1375</strain>
    </source>
</reference>
<dbReference type="AlphaFoldDB" id="A0A926VKD1"/>
<gene>
    <name evidence="1" type="ORF">H6G03_25315</name>
</gene>
<comment type="caution">
    <text evidence="1">The sequence shown here is derived from an EMBL/GenBank/DDBJ whole genome shotgun (WGS) entry which is preliminary data.</text>
</comment>
<sequence length="77" mass="9214">MTPTLLRQLWTLIETTQAHILLKLDDATLVQWLLKQLKNERSLDHNETNILNEYIYSKLTLIRDLALERQSTWQQTH</sequence>
<name>A0A926VKD1_9CYAN</name>